<dbReference type="EMBL" id="MNLB01000010">
    <property type="protein sequence ID" value="PAC72910.1"/>
    <property type="molecule type" value="Genomic_DNA"/>
</dbReference>
<dbReference type="GO" id="GO:0015628">
    <property type="term" value="P:protein secretion by the type II secretion system"/>
    <property type="evidence" value="ECO:0007669"/>
    <property type="project" value="TreeGrafter"/>
</dbReference>
<dbReference type="InterPro" id="IPR051675">
    <property type="entry name" value="Endo/Exo/Phosphatase_dom_1"/>
</dbReference>
<evidence type="ECO:0000256" key="2">
    <source>
        <dbReference type="SAM" id="Phobius"/>
    </source>
</evidence>
<feature type="domain" description="Helix-hairpin-helix DNA-binding motif class 1" evidence="3">
    <location>
        <begin position="210"/>
        <end position="229"/>
    </location>
</feature>
<keyword evidence="2" id="KW-0812">Transmembrane</keyword>
<dbReference type="PANTHER" id="PTHR21180:SF32">
    <property type="entry name" value="ENDONUCLEASE_EXONUCLEASE_PHOSPHATASE FAMILY DOMAIN-CONTAINING PROTEIN 1"/>
    <property type="match status" value="1"/>
</dbReference>
<dbReference type="InterPro" id="IPR004509">
    <property type="entry name" value="Competence_ComEA_HhH"/>
</dbReference>
<dbReference type="AlphaFoldDB" id="A0A267WJV2"/>
<evidence type="ECO:0000313" key="5">
    <source>
        <dbReference type="Proteomes" id="UP000216789"/>
    </source>
</evidence>
<dbReference type="Pfam" id="PF12836">
    <property type="entry name" value="HHH_3"/>
    <property type="match status" value="1"/>
</dbReference>
<dbReference type="SUPFAM" id="SSF47781">
    <property type="entry name" value="RuvA domain 2-like"/>
    <property type="match status" value="1"/>
</dbReference>
<dbReference type="Proteomes" id="UP000216789">
    <property type="component" value="Unassembled WGS sequence"/>
</dbReference>
<evidence type="ECO:0000256" key="1">
    <source>
        <dbReference type="SAM" id="MobiDB-lite"/>
    </source>
</evidence>
<feature type="compositionally biased region" description="Low complexity" evidence="1">
    <location>
        <begin position="51"/>
        <end position="75"/>
    </location>
</feature>
<feature type="transmembrane region" description="Helical" evidence="2">
    <location>
        <begin position="110"/>
        <end position="136"/>
    </location>
</feature>
<organism evidence="4 5">
    <name type="scientific">Bifidobacterium pseudocatenulatum</name>
    <dbReference type="NCBI Taxonomy" id="28026"/>
    <lineage>
        <taxon>Bacteria</taxon>
        <taxon>Bacillati</taxon>
        <taxon>Actinomycetota</taxon>
        <taxon>Actinomycetes</taxon>
        <taxon>Bifidobacteriales</taxon>
        <taxon>Bifidobacteriaceae</taxon>
        <taxon>Bifidobacterium</taxon>
    </lineage>
</organism>
<dbReference type="InterPro" id="IPR010994">
    <property type="entry name" value="RuvA_2-like"/>
</dbReference>
<dbReference type="NCBIfam" id="TIGR00426">
    <property type="entry name" value="competence protein ComEA helix-hairpin-helix repeat region"/>
    <property type="match status" value="1"/>
</dbReference>
<keyword evidence="2" id="KW-1133">Transmembrane helix</keyword>
<proteinExistence type="predicted"/>
<dbReference type="InterPro" id="IPR003583">
    <property type="entry name" value="Hlx-hairpin-Hlx_DNA-bd_motif"/>
</dbReference>
<feature type="region of interest" description="Disordered" evidence="1">
    <location>
        <begin position="1"/>
        <end position="108"/>
    </location>
</feature>
<keyword evidence="2" id="KW-0472">Membrane</keyword>
<dbReference type="PANTHER" id="PTHR21180">
    <property type="entry name" value="ENDONUCLEASE/EXONUCLEASE/PHOSPHATASE FAMILY DOMAIN-CONTAINING PROTEIN 1"/>
    <property type="match status" value="1"/>
</dbReference>
<feature type="region of interest" description="Disordered" evidence="1">
    <location>
        <begin position="152"/>
        <end position="204"/>
    </location>
</feature>
<dbReference type="GO" id="GO:0006281">
    <property type="term" value="P:DNA repair"/>
    <property type="evidence" value="ECO:0007669"/>
    <property type="project" value="InterPro"/>
</dbReference>
<reference evidence="4 5" key="1">
    <citation type="journal article" date="2017" name="ISME J.">
        <title>Unveiling bifidobacterial biogeography across the mammalian branch of the tree of life.</title>
        <authorList>
            <person name="Milani C."/>
            <person name="Mangifesta M."/>
            <person name="Mancabelli L."/>
            <person name="Lugli G.A."/>
            <person name="James K."/>
            <person name="Duranti S."/>
            <person name="Turroni F."/>
            <person name="Ferrario C."/>
            <person name="Ossiprandi M.C."/>
            <person name="van Sinderen D."/>
            <person name="Ventura M."/>
        </authorList>
    </citation>
    <scope>NUCLEOTIDE SEQUENCE [LARGE SCALE GENOMIC DNA]</scope>
    <source>
        <strain evidence="4 5">1E</strain>
    </source>
</reference>
<accession>A0A267WJV2</accession>
<gene>
    <name evidence="4" type="ORF">BPS1E_1604</name>
</gene>
<dbReference type="GO" id="GO:0003677">
    <property type="term" value="F:DNA binding"/>
    <property type="evidence" value="ECO:0007669"/>
    <property type="project" value="InterPro"/>
</dbReference>
<feature type="domain" description="Helix-hairpin-helix DNA-binding motif class 1" evidence="3">
    <location>
        <begin position="240"/>
        <end position="259"/>
    </location>
</feature>
<feature type="compositionally biased region" description="Basic and acidic residues" evidence="1">
    <location>
        <begin position="93"/>
        <end position="104"/>
    </location>
</feature>
<feature type="compositionally biased region" description="Low complexity" evidence="1">
    <location>
        <begin position="167"/>
        <end position="189"/>
    </location>
</feature>
<dbReference type="Gene3D" id="1.10.150.320">
    <property type="entry name" value="Photosystem II 12 kDa extrinsic protein"/>
    <property type="match status" value="1"/>
</dbReference>
<comment type="caution">
    <text evidence="4">The sequence shown here is derived from an EMBL/GenBank/DDBJ whole genome shotgun (WGS) entry which is preliminary data.</text>
</comment>
<sequence>MGIIVTPPGRRNRQAETASQSAQRLRGLGMPETRGKNARGQNVRNEHAVPAISETTSISEISAAAETSTAIATTEQSPEPAKPTLRDLAGVKASDKPTEQDRPKRDRPRLVFQPIHAVIAILTLSCALCASLTMLIQQAVHYSALQQSQITQSEQSKANGTEKDKTASTQTTPSQQPSTEPDSQSEPTSGPAEPADPADGLLNINTAGSDELQTLKGVGPVTAQRIIDYRNQIGRFDNVDQLLEVKGIGEKTLAKFRDQVCAR</sequence>
<dbReference type="GO" id="GO:0015627">
    <property type="term" value="C:type II protein secretion system complex"/>
    <property type="evidence" value="ECO:0007669"/>
    <property type="project" value="TreeGrafter"/>
</dbReference>
<name>A0A267WJV2_BIFPS</name>
<evidence type="ECO:0000313" key="4">
    <source>
        <dbReference type="EMBL" id="PAC72910.1"/>
    </source>
</evidence>
<evidence type="ECO:0000259" key="3">
    <source>
        <dbReference type="SMART" id="SM00278"/>
    </source>
</evidence>
<protein>
    <submittedName>
        <fullName evidence="4">ComEA protein</fullName>
    </submittedName>
</protein>
<dbReference type="SMART" id="SM00278">
    <property type="entry name" value="HhH1"/>
    <property type="match status" value="2"/>
</dbReference>
<dbReference type="RefSeq" id="WP_198948965.1">
    <property type="nucleotide sequence ID" value="NZ_MNLB01000010.1"/>
</dbReference>